<organism evidence="3 4">
    <name type="scientific">Fusobacterium necrogenes</name>
    <dbReference type="NCBI Taxonomy" id="858"/>
    <lineage>
        <taxon>Bacteria</taxon>
        <taxon>Fusobacteriati</taxon>
        <taxon>Fusobacteriota</taxon>
        <taxon>Fusobacteriia</taxon>
        <taxon>Fusobacteriales</taxon>
        <taxon>Fusobacteriaceae</taxon>
        <taxon>Fusobacterium</taxon>
    </lineage>
</organism>
<proteinExistence type="predicted"/>
<reference evidence="3 4" key="1">
    <citation type="submission" date="2018-06" db="EMBL/GenBank/DDBJ databases">
        <authorList>
            <consortium name="Pathogen Informatics"/>
            <person name="Doyle S."/>
        </authorList>
    </citation>
    <scope>NUCLEOTIDE SEQUENCE [LARGE SCALE GENOMIC DNA]</scope>
    <source>
        <strain evidence="3 4">NCTC10723</strain>
    </source>
</reference>
<keyword evidence="4" id="KW-1185">Reference proteome</keyword>
<accession>A0A377GNR9</accession>
<feature type="domain" description="N-terminal" evidence="1">
    <location>
        <begin position="11"/>
        <end position="130"/>
    </location>
</feature>
<dbReference type="Pfam" id="PF18818">
    <property type="entry name" value="MPTase-PolyVal"/>
    <property type="match status" value="1"/>
</dbReference>
<sequence>MKALDILMNDRKKLVEEIIKKMEKQGLEWKKGWTPEMLLPKNPSSDVTYKGRNVLKTFHASLINEYNDPRWVTFKQAQDEGWKIKPGAKSIILEKWIFEKEEKQKNPELGVEKKVKVKLDTPIPNYFRVFNANDVEGIPPLNLKPLEKTETLKIAENFIKSSKVPIIETAQPDAFYTPSKDKILIPLKETFKSQESYLATVLHEMVHSTGKELNRDITNNFGSEKYAREELVAELGAMMLQGKLGIKLEATHIDNHGAYLQSWIKVLKNDFNELFKASIEAEKASELLYSRYLEHSKEKIINKTTDNEYWRIEFNERSNGLKSYADLKLTKDLLEEIKKLDNELYQKNEGIYKFYFEHIKNNEVIDKGRIDVGTRDIESFKYLEDKLNELEKENVWAKKLAKDMGNNLEVATTSNNSWANKLAKDNLQLTLGK</sequence>
<dbReference type="EC" id="2.7.7.-" evidence="3"/>
<dbReference type="Proteomes" id="UP000255328">
    <property type="component" value="Unassembled WGS sequence"/>
</dbReference>
<dbReference type="GO" id="GO:0003697">
    <property type="term" value="F:single-stranded DNA binding"/>
    <property type="evidence" value="ECO:0007669"/>
    <property type="project" value="InterPro"/>
</dbReference>
<dbReference type="RefSeq" id="WP_115268153.1">
    <property type="nucleotide sequence ID" value="NZ_UGGU01000001.1"/>
</dbReference>
<name>A0A377GNR9_9FUSO</name>
<dbReference type="InterPro" id="IPR041459">
    <property type="entry name" value="MPTase-PolyVal"/>
</dbReference>
<dbReference type="Pfam" id="PF08401">
    <property type="entry name" value="ArdcN"/>
    <property type="match status" value="1"/>
</dbReference>
<evidence type="ECO:0000313" key="4">
    <source>
        <dbReference type="Proteomes" id="UP000255328"/>
    </source>
</evidence>
<evidence type="ECO:0000259" key="1">
    <source>
        <dbReference type="Pfam" id="PF08401"/>
    </source>
</evidence>
<dbReference type="InterPro" id="IPR013610">
    <property type="entry name" value="ArdC_N"/>
</dbReference>
<evidence type="ECO:0000259" key="2">
    <source>
        <dbReference type="Pfam" id="PF18818"/>
    </source>
</evidence>
<gene>
    <name evidence="3" type="primary">traC_1</name>
    <name evidence="3" type="ORF">NCTC10723_00016</name>
</gene>
<dbReference type="EMBL" id="UGGU01000001">
    <property type="protein sequence ID" value="STO26855.1"/>
    <property type="molecule type" value="Genomic_DNA"/>
</dbReference>
<feature type="domain" description="Polyvalent protein metallopeptidase" evidence="2">
    <location>
        <begin position="155"/>
        <end position="278"/>
    </location>
</feature>
<dbReference type="AlphaFoldDB" id="A0A377GNR9"/>
<dbReference type="OrthoDB" id="9792687at2"/>
<keyword evidence="3" id="KW-0548">Nucleotidyltransferase</keyword>
<dbReference type="GO" id="GO:0016779">
    <property type="term" value="F:nucleotidyltransferase activity"/>
    <property type="evidence" value="ECO:0007669"/>
    <property type="project" value="UniProtKB-KW"/>
</dbReference>
<evidence type="ECO:0000313" key="3">
    <source>
        <dbReference type="EMBL" id="STO26855.1"/>
    </source>
</evidence>
<keyword evidence="3" id="KW-0808">Transferase</keyword>
<protein>
    <submittedName>
        <fullName evidence="3">DNA primase TraC</fullName>
        <ecNumber evidence="3">2.7.7.-</ecNumber>
    </submittedName>
</protein>